<accession>A0A2Z3HWS7</accession>
<organism evidence="5 6">
    <name type="scientific">Phenylobacterium parvum</name>
    <dbReference type="NCBI Taxonomy" id="2201350"/>
    <lineage>
        <taxon>Bacteria</taxon>
        <taxon>Pseudomonadati</taxon>
        <taxon>Pseudomonadota</taxon>
        <taxon>Alphaproteobacteria</taxon>
        <taxon>Caulobacterales</taxon>
        <taxon>Caulobacteraceae</taxon>
        <taxon>Phenylobacterium</taxon>
    </lineage>
</organism>
<dbReference type="InterPro" id="IPR029063">
    <property type="entry name" value="SAM-dependent_MTases_sf"/>
</dbReference>
<dbReference type="GO" id="GO:0003723">
    <property type="term" value="F:RNA binding"/>
    <property type="evidence" value="ECO:0007669"/>
    <property type="project" value="UniProtKB-KW"/>
</dbReference>
<dbReference type="GO" id="GO:0008168">
    <property type="term" value="F:methyltransferase activity"/>
    <property type="evidence" value="ECO:0007669"/>
    <property type="project" value="UniProtKB-KW"/>
</dbReference>
<proteinExistence type="inferred from homology"/>
<dbReference type="Pfam" id="PF01728">
    <property type="entry name" value="FtsJ"/>
    <property type="match status" value="1"/>
</dbReference>
<dbReference type="InterPro" id="IPR047048">
    <property type="entry name" value="TlyA"/>
</dbReference>
<dbReference type="Gene3D" id="3.40.50.150">
    <property type="entry name" value="Vaccinia Virus protein VP39"/>
    <property type="match status" value="1"/>
</dbReference>
<keyword evidence="5" id="KW-0808">Transferase</keyword>
<evidence type="ECO:0000256" key="3">
    <source>
        <dbReference type="PROSITE-ProRule" id="PRU00182"/>
    </source>
</evidence>
<dbReference type="PIRSF" id="PIRSF005578">
    <property type="entry name" value="TlyA"/>
    <property type="match status" value="1"/>
</dbReference>
<comment type="similarity">
    <text evidence="2">Belongs to the TlyA family.</text>
</comment>
<dbReference type="Gene3D" id="3.10.290.10">
    <property type="entry name" value="RNA-binding S4 domain"/>
    <property type="match status" value="1"/>
</dbReference>
<dbReference type="SUPFAM" id="SSF53335">
    <property type="entry name" value="S-adenosyl-L-methionine-dependent methyltransferases"/>
    <property type="match status" value="1"/>
</dbReference>
<evidence type="ECO:0000313" key="6">
    <source>
        <dbReference type="Proteomes" id="UP000247763"/>
    </source>
</evidence>
<protein>
    <submittedName>
        <fullName evidence="5">TlyA family rRNA (Cytidine-2'-O)-methyltransferase</fullName>
    </submittedName>
</protein>
<dbReference type="OrthoDB" id="9784736at2"/>
<dbReference type="PROSITE" id="PS50889">
    <property type="entry name" value="S4"/>
    <property type="match status" value="1"/>
</dbReference>
<dbReference type="GO" id="GO:0032259">
    <property type="term" value="P:methylation"/>
    <property type="evidence" value="ECO:0007669"/>
    <property type="project" value="UniProtKB-KW"/>
</dbReference>
<dbReference type="KEGG" id="phb:HYN04_07955"/>
<keyword evidence="6" id="KW-1185">Reference proteome</keyword>
<name>A0A2Z3HWS7_9CAUL</name>
<feature type="domain" description="RNA-binding S4" evidence="4">
    <location>
        <begin position="12"/>
        <end position="76"/>
    </location>
</feature>
<dbReference type="SUPFAM" id="SSF55174">
    <property type="entry name" value="Alpha-L RNA-binding motif"/>
    <property type="match status" value="1"/>
</dbReference>
<sequence>MAKEAPAQPIRRRADAVLAGRGFAESRARARAAIEAGGVTADGRLLVRASDLIDPDADIGFRPAFEEVSRAAGKLKAAPGFDAAPLQGAVVLDVGASTGGFTEVCLGRGAARVYAVDVGRGQLHQRLAADARVVSLEGVDARRLDAGLIPEAPAVVVCDASFISLSKVLPAALALAGPGAWLFALVKPQFEVGPERVGKGGLVRDPSAREEALQAACRFLEAAGWRVTGTAPSPVTGSDGNVEFLVSARKA</sequence>
<dbReference type="EMBL" id="CP029479">
    <property type="protein sequence ID" value="AWM77700.1"/>
    <property type="molecule type" value="Genomic_DNA"/>
</dbReference>
<dbReference type="InterPro" id="IPR036986">
    <property type="entry name" value="S4_RNA-bd_sf"/>
</dbReference>
<dbReference type="InterPro" id="IPR002942">
    <property type="entry name" value="S4_RNA-bd"/>
</dbReference>
<evidence type="ECO:0000313" key="5">
    <source>
        <dbReference type="EMBL" id="AWM77700.1"/>
    </source>
</evidence>
<dbReference type="PANTHER" id="PTHR32319:SF0">
    <property type="entry name" value="BACTERIAL HEMOLYSIN-LIKE PROTEIN"/>
    <property type="match status" value="1"/>
</dbReference>
<reference evidence="6" key="1">
    <citation type="submission" date="2018-05" db="EMBL/GenBank/DDBJ databases">
        <title>Genome sequencing of Phenylobacterium sp. HYN0004.</title>
        <authorList>
            <person name="Yi H."/>
            <person name="Baek C."/>
        </authorList>
    </citation>
    <scope>NUCLEOTIDE SEQUENCE [LARGE SCALE GENOMIC DNA]</scope>
    <source>
        <strain evidence="6">HYN0004</strain>
    </source>
</reference>
<dbReference type="RefSeq" id="WP_110450267.1">
    <property type="nucleotide sequence ID" value="NZ_CP029479.1"/>
</dbReference>
<evidence type="ECO:0000256" key="2">
    <source>
        <dbReference type="ARBA" id="ARBA00029460"/>
    </source>
</evidence>
<evidence type="ECO:0000259" key="4">
    <source>
        <dbReference type="SMART" id="SM00363"/>
    </source>
</evidence>
<keyword evidence="1 3" id="KW-0694">RNA-binding</keyword>
<dbReference type="PANTHER" id="PTHR32319">
    <property type="entry name" value="BACTERIAL HEMOLYSIN-LIKE PROTEIN"/>
    <property type="match status" value="1"/>
</dbReference>
<dbReference type="Pfam" id="PF01479">
    <property type="entry name" value="S4"/>
    <property type="match status" value="1"/>
</dbReference>
<dbReference type="InterPro" id="IPR002877">
    <property type="entry name" value="RNA_MeTrfase_FtsJ_dom"/>
</dbReference>
<dbReference type="Proteomes" id="UP000247763">
    <property type="component" value="Chromosome"/>
</dbReference>
<dbReference type="AlphaFoldDB" id="A0A2Z3HWS7"/>
<evidence type="ECO:0000256" key="1">
    <source>
        <dbReference type="ARBA" id="ARBA00022884"/>
    </source>
</evidence>
<dbReference type="CDD" id="cd02440">
    <property type="entry name" value="AdoMet_MTases"/>
    <property type="match status" value="1"/>
</dbReference>
<dbReference type="SMART" id="SM00363">
    <property type="entry name" value="S4"/>
    <property type="match status" value="1"/>
</dbReference>
<gene>
    <name evidence="5" type="ORF">HYN04_07955</name>
</gene>
<keyword evidence="5" id="KW-0489">Methyltransferase</keyword>
<dbReference type="InterPro" id="IPR004538">
    <property type="entry name" value="Hemolysin_A/TlyA"/>
</dbReference>